<proteinExistence type="predicted"/>
<dbReference type="AlphaFoldDB" id="C8PC52"/>
<evidence type="ECO:0000259" key="1">
    <source>
        <dbReference type="PROSITE" id="PS50943"/>
    </source>
</evidence>
<feature type="domain" description="HTH cro/C1-type" evidence="1">
    <location>
        <begin position="20"/>
        <end position="74"/>
    </location>
</feature>
<name>C8PC52_9LACO</name>
<accession>C8PC52</accession>
<dbReference type="Pfam" id="PF01381">
    <property type="entry name" value="HTH_3"/>
    <property type="match status" value="1"/>
</dbReference>
<gene>
    <name evidence="2" type="ORF">HMPREF0520_0672</name>
</gene>
<dbReference type="EMBL" id="ACLN01000004">
    <property type="protein sequence ID" value="EEW52351.1"/>
    <property type="molecule type" value="Genomic_DNA"/>
</dbReference>
<comment type="caution">
    <text evidence="2">The sequence shown here is derived from an EMBL/GenBank/DDBJ whole genome shotgun (WGS) entry which is preliminary data.</text>
</comment>
<dbReference type="InterPro" id="IPR010982">
    <property type="entry name" value="Lambda_DNA-bd_dom_sf"/>
</dbReference>
<dbReference type="Gene3D" id="1.10.260.40">
    <property type="entry name" value="lambda repressor-like DNA-binding domains"/>
    <property type="match status" value="1"/>
</dbReference>
<keyword evidence="2" id="KW-0238">DNA-binding</keyword>
<dbReference type="SUPFAM" id="SSF47413">
    <property type="entry name" value="lambda repressor-like DNA-binding domains"/>
    <property type="match status" value="1"/>
</dbReference>
<dbReference type="GO" id="GO:0003677">
    <property type="term" value="F:DNA binding"/>
    <property type="evidence" value="ECO:0007669"/>
    <property type="project" value="UniProtKB-KW"/>
</dbReference>
<evidence type="ECO:0000313" key="2">
    <source>
        <dbReference type="EMBL" id="EEW52351.1"/>
    </source>
</evidence>
<dbReference type="HOGENOM" id="CLU_066192_27_0_9"/>
<dbReference type="Proteomes" id="UP000004115">
    <property type="component" value="Unassembled WGS sequence"/>
</dbReference>
<reference evidence="2 3" key="1">
    <citation type="submission" date="2009-09" db="EMBL/GenBank/DDBJ databases">
        <authorList>
            <person name="Qin X."/>
            <person name="Bachman B."/>
            <person name="Battles P."/>
            <person name="Bell A."/>
            <person name="Bess C."/>
            <person name="Bickham C."/>
            <person name="Chaboub L."/>
            <person name="Chen D."/>
            <person name="Coyle M."/>
            <person name="Deiros D.R."/>
            <person name="Dinh H."/>
            <person name="Forbes L."/>
            <person name="Fowler G."/>
            <person name="Francisco L."/>
            <person name="Fu Q."/>
            <person name="Gubbala S."/>
            <person name="Hale W."/>
            <person name="Han Y."/>
            <person name="Hemphill L."/>
            <person name="Highlander S.K."/>
            <person name="Hirani K."/>
            <person name="Hogues M."/>
            <person name="Jackson L."/>
            <person name="Jakkamsetti A."/>
            <person name="Javaid M."/>
            <person name="Jiang H."/>
            <person name="Korchina V."/>
            <person name="Kovar C."/>
            <person name="Lara F."/>
            <person name="Lee S."/>
            <person name="Mata R."/>
            <person name="Mathew T."/>
            <person name="Moen C."/>
            <person name="Morales K."/>
            <person name="Munidasa M."/>
            <person name="Nazareth L."/>
            <person name="Ngo R."/>
            <person name="Nguyen L."/>
            <person name="Okwuonu G."/>
            <person name="Ongeri F."/>
            <person name="Patil S."/>
            <person name="Petrosino J."/>
            <person name="Pham C."/>
            <person name="Pham P."/>
            <person name="Pu L.-L."/>
            <person name="Puazo M."/>
            <person name="Raj R."/>
            <person name="Reid J."/>
            <person name="Rouhana J."/>
            <person name="Saada N."/>
            <person name="Shang Y."/>
            <person name="Simmons D."/>
            <person name="Thornton R."/>
            <person name="Warren J."/>
            <person name="Weissenberger G."/>
            <person name="Zhang J."/>
            <person name="Zhang L."/>
            <person name="Zhou C."/>
            <person name="Zhu D."/>
            <person name="Muzny D."/>
            <person name="Worley K."/>
            <person name="Gibbs R."/>
        </authorList>
    </citation>
    <scope>NUCLEOTIDE SEQUENCE [LARGE SCALE GENOMIC DNA]</scope>
    <source>
        <strain evidence="2 3">DSM 13335</strain>
    </source>
</reference>
<organism evidence="2 3">
    <name type="scientific">Lactobacillus iners DSM 13335</name>
    <dbReference type="NCBI Taxonomy" id="525328"/>
    <lineage>
        <taxon>Bacteria</taxon>
        <taxon>Bacillati</taxon>
        <taxon>Bacillota</taxon>
        <taxon>Bacilli</taxon>
        <taxon>Lactobacillales</taxon>
        <taxon>Lactobacillaceae</taxon>
        <taxon>Lactobacillus</taxon>
    </lineage>
</organism>
<dbReference type="InterPro" id="IPR001387">
    <property type="entry name" value="Cro/C1-type_HTH"/>
</dbReference>
<dbReference type="SMART" id="SM00530">
    <property type="entry name" value="HTH_XRE"/>
    <property type="match status" value="1"/>
</dbReference>
<evidence type="ECO:0000313" key="3">
    <source>
        <dbReference type="Proteomes" id="UP000004115"/>
    </source>
</evidence>
<keyword evidence="3" id="KW-1185">Reference proteome</keyword>
<dbReference type="CDD" id="cd00093">
    <property type="entry name" value="HTH_XRE"/>
    <property type="match status" value="1"/>
</dbReference>
<protein>
    <submittedName>
        <fullName evidence="2">DNA-binding helix-turn-helix protein</fullName>
    </submittedName>
</protein>
<dbReference type="PROSITE" id="PS50943">
    <property type="entry name" value="HTH_CROC1"/>
    <property type="match status" value="1"/>
</dbReference>
<sequence length="119" mass="13124">MQYIIANIKGGISMSWQEKVKNLMNDRGINQKQLSQLSGITESSVSRYLRSDRRPRLDVVVNFAKAFGVATDYLLDDGEESEASAYKTISTAIARKGGELTPEEKNELIALLLGSKADV</sequence>